<dbReference type="PROSITE" id="PS51186">
    <property type="entry name" value="GNAT"/>
    <property type="match status" value="1"/>
</dbReference>
<reference evidence="2 3" key="1">
    <citation type="submission" date="2020-05" db="EMBL/GenBank/DDBJ databases">
        <title>Flexivirga sp. ID2601S isolated from air conditioner.</title>
        <authorList>
            <person name="Kim D.H."/>
        </authorList>
    </citation>
    <scope>NUCLEOTIDE SEQUENCE [LARGE SCALE GENOMIC DNA]</scope>
    <source>
        <strain evidence="2 3">ID2601S</strain>
    </source>
</reference>
<dbReference type="InterPro" id="IPR051554">
    <property type="entry name" value="Acetyltransferase_Eis"/>
</dbReference>
<dbReference type="PANTHER" id="PTHR37817">
    <property type="entry name" value="N-ACETYLTRANSFERASE EIS"/>
    <property type="match status" value="1"/>
</dbReference>
<dbReference type="RefSeq" id="WP_171153297.1">
    <property type="nucleotide sequence ID" value="NZ_JABENB010000001.1"/>
</dbReference>
<dbReference type="PANTHER" id="PTHR37817:SF1">
    <property type="entry name" value="N-ACETYLTRANSFERASE EIS"/>
    <property type="match status" value="1"/>
</dbReference>
<dbReference type="Pfam" id="PF13527">
    <property type="entry name" value="Acetyltransf_9"/>
    <property type="match status" value="1"/>
</dbReference>
<dbReference type="AlphaFoldDB" id="A0A849AGG7"/>
<organism evidence="2 3">
    <name type="scientific">Flexivirga aerilata</name>
    <dbReference type="NCBI Taxonomy" id="1656889"/>
    <lineage>
        <taxon>Bacteria</taxon>
        <taxon>Bacillati</taxon>
        <taxon>Actinomycetota</taxon>
        <taxon>Actinomycetes</taxon>
        <taxon>Micrococcales</taxon>
        <taxon>Dermacoccaceae</taxon>
        <taxon>Flexivirga</taxon>
    </lineage>
</organism>
<dbReference type="EMBL" id="JABENB010000001">
    <property type="protein sequence ID" value="NNG38967.1"/>
    <property type="molecule type" value="Genomic_DNA"/>
</dbReference>
<dbReference type="Gene3D" id="3.30.1050.10">
    <property type="entry name" value="SCP2 sterol-binding domain"/>
    <property type="match status" value="1"/>
</dbReference>
<dbReference type="SUPFAM" id="SSF55718">
    <property type="entry name" value="SCP-like"/>
    <property type="match status" value="1"/>
</dbReference>
<dbReference type="InterPro" id="IPR036527">
    <property type="entry name" value="SCP2_sterol-bd_dom_sf"/>
</dbReference>
<dbReference type="Proteomes" id="UP000557772">
    <property type="component" value="Unassembled WGS sequence"/>
</dbReference>
<keyword evidence="3" id="KW-1185">Reference proteome</keyword>
<proteinExistence type="predicted"/>
<dbReference type="Gene3D" id="3.40.630.30">
    <property type="match status" value="2"/>
</dbReference>
<dbReference type="InterPro" id="IPR000182">
    <property type="entry name" value="GNAT_dom"/>
</dbReference>
<comment type="caution">
    <text evidence="2">The sequence shown here is derived from an EMBL/GenBank/DDBJ whole genome shotgun (WGS) entry which is preliminary data.</text>
</comment>
<dbReference type="InterPro" id="IPR016181">
    <property type="entry name" value="Acyl_CoA_acyltransferase"/>
</dbReference>
<accession>A0A849AGG7</accession>
<name>A0A849AGG7_9MICO</name>
<evidence type="ECO:0000313" key="2">
    <source>
        <dbReference type="EMBL" id="NNG38967.1"/>
    </source>
</evidence>
<feature type="domain" description="N-acetyltransferase" evidence="1">
    <location>
        <begin position="3"/>
        <end position="151"/>
    </location>
</feature>
<protein>
    <submittedName>
        <fullName evidence="2">GNAT family N-acetyltransferase</fullName>
    </submittedName>
</protein>
<sequence>MSISVRQLTAADREADLGLSIEAFGERPIGTPAPAEPAPYPPKGCVSFGAWQDDSLVAKVRCRDYESHLPDGRTIPTLGIAGVTVRAEERGIGLLSTLFDSAFARAREVGQPISTLYPTAPGIYRRFGYELVGALTTLEFTSSQLANLRPPEGISLRRATPADLDTLRALYTSWASDLLGPLTRGGPSEPIFAESMFDDVTAVTIAEDATGPVGCAWWKRGVSADPAVAVVEVFDLLAASPDAARALWRMLASFSSVAGRVRVETSLPDPVMSVLPGETGKVVDEHRYMLAILDVAAAFEARATSGALSATLPFQVSGGYANGVDGSYQLGVSDGQIACSRIESGDGPTFTARGLAALYGGALRCAQLRRAGLLSGPSNDDAAWDALCCTPTHIRDYF</sequence>
<dbReference type="GO" id="GO:0030649">
    <property type="term" value="P:aminoglycoside antibiotic catabolic process"/>
    <property type="evidence" value="ECO:0007669"/>
    <property type="project" value="TreeGrafter"/>
</dbReference>
<evidence type="ECO:0000259" key="1">
    <source>
        <dbReference type="PROSITE" id="PS51186"/>
    </source>
</evidence>
<dbReference type="Pfam" id="PF17668">
    <property type="entry name" value="Acetyltransf_17"/>
    <property type="match status" value="1"/>
</dbReference>
<dbReference type="GO" id="GO:0034069">
    <property type="term" value="F:aminoglycoside N-acetyltransferase activity"/>
    <property type="evidence" value="ECO:0007669"/>
    <property type="project" value="TreeGrafter"/>
</dbReference>
<gene>
    <name evidence="2" type="ORF">HJ588_06740</name>
</gene>
<keyword evidence="2" id="KW-0808">Transferase</keyword>
<dbReference type="Pfam" id="PF13530">
    <property type="entry name" value="SCP2_2"/>
    <property type="match status" value="1"/>
</dbReference>
<dbReference type="SUPFAM" id="SSF55729">
    <property type="entry name" value="Acyl-CoA N-acyltransferases (Nat)"/>
    <property type="match status" value="1"/>
</dbReference>
<dbReference type="InterPro" id="IPR041380">
    <property type="entry name" value="Acetyltransf_17"/>
</dbReference>
<evidence type="ECO:0000313" key="3">
    <source>
        <dbReference type="Proteomes" id="UP000557772"/>
    </source>
</evidence>
<dbReference type="InterPro" id="IPR025559">
    <property type="entry name" value="Eis_dom"/>
</dbReference>